<evidence type="ECO:0000313" key="1">
    <source>
        <dbReference type="EMBL" id="EFW11704.1"/>
    </source>
</evidence>
<keyword evidence="2" id="KW-1185">Reference proteome</keyword>
<accession>E9CNX1</accession>
<feature type="non-terminal residue" evidence="1">
    <location>
        <position position="1"/>
    </location>
</feature>
<organism evidence="1 2">
    <name type="scientific">Serratia symbiotica str. Tucson</name>
    <dbReference type="NCBI Taxonomy" id="914128"/>
    <lineage>
        <taxon>Bacteria</taxon>
        <taxon>Pseudomonadati</taxon>
        <taxon>Pseudomonadota</taxon>
        <taxon>Gammaproteobacteria</taxon>
        <taxon>Enterobacterales</taxon>
        <taxon>Yersiniaceae</taxon>
        <taxon>Serratia</taxon>
        <taxon>Serratia symbiotica</taxon>
    </lineage>
</organism>
<gene>
    <name evidence="1" type="ORF">SSYM_2170</name>
</gene>
<proteinExistence type="predicted"/>
<reference evidence="2" key="1">
    <citation type="journal article" date="2011" name="Genome Biol. Evol.">
        <title>Massive genomic decay in Serratia symbiotica, a recently evolved symbiont of aphids.</title>
        <authorList>
            <person name="Burke G.R."/>
            <person name="Moran N.A."/>
        </authorList>
    </citation>
    <scope>NUCLEOTIDE SEQUENCE [LARGE SCALE GENOMIC DNA]</scope>
    <source>
        <strain evidence="2">Tucson</strain>
    </source>
</reference>
<protein>
    <submittedName>
        <fullName evidence="1">Uncharacterized protein</fullName>
    </submittedName>
</protein>
<dbReference type="Proteomes" id="UP000013568">
    <property type="component" value="Unassembled WGS sequence"/>
</dbReference>
<dbReference type="HOGENOM" id="CLU_3420205_0_0_6"/>
<evidence type="ECO:0000313" key="2">
    <source>
        <dbReference type="Proteomes" id="UP000013568"/>
    </source>
</evidence>
<sequence length="25" mass="2864">MKSVDLRPALITLVTPLLFNFFRAT</sequence>
<dbReference type="AlphaFoldDB" id="E9CNX1"/>
<name>E9CNX1_9GAMM</name>
<dbReference type="EMBL" id="GL636122">
    <property type="protein sequence ID" value="EFW11704.1"/>
    <property type="molecule type" value="Genomic_DNA"/>
</dbReference>